<feature type="DNA-binding region" description="H-T-H motif" evidence="4">
    <location>
        <begin position="26"/>
        <end position="45"/>
    </location>
</feature>
<reference evidence="6 7" key="1">
    <citation type="submission" date="2017-07" db="EMBL/GenBank/DDBJ databases">
        <title>Draft whole genome sequences of clinical Proprionibacteriaceae strains.</title>
        <authorList>
            <person name="Bernier A.-M."/>
            <person name="Bernard K."/>
            <person name="Domingo M.-C."/>
        </authorList>
    </citation>
    <scope>NUCLEOTIDE SEQUENCE [LARGE SCALE GENOMIC DNA]</scope>
    <source>
        <strain evidence="6 7">NML 030167</strain>
    </source>
</reference>
<protein>
    <recommendedName>
        <fullName evidence="5">HTH tetR-type domain-containing protein</fullName>
    </recommendedName>
</protein>
<keyword evidence="7" id="KW-1185">Reference proteome</keyword>
<sequence>MREANIEEVLRAAYRCFCTHGFAATSVTEIAQEAGLSRPTIYRHVGGKEQAETLLIQRILEHQLALARTAAGAETGIADRVCGVLGTKIDLALRLKADSPRHAEEFLAGTSVRQADAVQEFVGGLGDLLTGILTPTGNPDIPGLVDVLLTYARGLESDLADPATTHARLASAVRLVIGERADPIDQGARP</sequence>
<organism evidence="6 7">
    <name type="scientific">Enemella evansiae</name>
    <dbReference type="NCBI Taxonomy" id="2016499"/>
    <lineage>
        <taxon>Bacteria</taxon>
        <taxon>Bacillati</taxon>
        <taxon>Actinomycetota</taxon>
        <taxon>Actinomycetes</taxon>
        <taxon>Propionibacteriales</taxon>
        <taxon>Propionibacteriaceae</taxon>
        <taxon>Enemella</taxon>
    </lineage>
</organism>
<keyword evidence="2 4" id="KW-0238">DNA-binding</keyword>
<dbReference type="InterPro" id="IPR050109">
    <property type="entry name" value="HTH-type_TetR-like_transc_reg"/>
</dbReference>
<keyword evidence="3" id="KW-0804">Transcription</keyword>
<dbReference type="InterPro" id="IPR009057">
    <property type="entry name" value="Homeodomain-like_sf"/>
</dbReference>
<evidence type="ECO:0000256" key="4">
    <source>
        <dbReference type="PROSITE-ProRule" id="PRU00335"/>
    </source>
</evidence>
<dbReference type="PANTHER" id="PTHR30055:SF238">
    <property type="entry name" value="MYCOFACTOCIN BIOSYNTHESIS TRANSCRIPTIONAL REGULATOR MFTR-RELATED"/>
    <property type="match status" value="1"/>
</dbReference>
<evidence type="ECO:0000313" key="7">
    <source>
        <dbReference type="Proteomes" id="UP000215896"/>
    </source>
</evidence>
<evidence type="ECO:0000259" key="5">
    <source>
        <dbReference type="PROSITE" id="PS50977"/>
    </source>
</evidence>
<feature type="domain" description="HTH tetR-type" evidence="5">
    <location>
        <begin position="3"/>
        <end position="63"/>
    </location>
</feature>
<accession>A0A255G811</accession>
<dbReference type="AlphaFoldDB" id="A0A255G811"/>
<dbReference type="Gene3D" id="1.10.357.10">
    <property type="entry name" value="Tetracycline Repressor, domain 2"/>
    <property type="match status" value="1"/>
</dbReference>
<evidence type="ECO:0000313" key="6">
    <source>
        <dbReference type="EMBL" id="OYO10536.1"/>
    </source>
</evidence>
<dbReference type="Pfam" id="PF00440">
    <property type="entry name" value="TetR_N"/>
    <property type="match status" value="1"/>
</dbReference>
<dbReference type="RefSeq" id="WP_094358320.1">
    <property type="nucleotide sequence ID" value="NZ_NMVK01000016.1"/>
</dbReference>
<dbReference type="EMBL" id="NMVO01000016">
    <property type="protein sequence ID" value="OYO10536.1"/>
    <property type="molecule type" value="Genomic_DNA"/>
</dbReference>
<dbReference type="PROSITE" id="PS50977">
    <property type="entry name" value="HTH_TETR_2"/>
    <property type="match status" value="1"/>
</dbReference>
<dbReference type="SUPFAM" id="SSF46689">
    <property type="entry name" value="Homeodomain-like"/>
    <property type="match status" value="1"/>
</dbReference>
<evidence type="ECO:0000256" key="2">
    <source>
        <dbReference type="ARBA" id="ARBA00023125"/>
    </source>
</evidence>
<keyword evidence="1" id="KW-0805">Transcription regulation</keyword>
<dbReference type="PRINTS" id="PR00455">
    <property type="entry name" value="HTHTETR"/>
</dbReference>
<evidence type="ECO:0000256" key="3">
    <source>
        <dbReference type="ARBA" id="ARBA00023163"/>
    </source>
</evidence>
<comment type="caution">
    <text evidence="6">The sequence shown here is derived from an EMBL/GenBank/DDBJ whole genome shotgun (WGS) entry which is preliminary data.</text>
</comment>
<dbReference type="InterPro" id="IPR001647">
    <property type="entry name" value="HTH_TetR"/>
</dbReference>
<dbReference type="GO" id="GO:0000976">
    <property type="term" value="F:transcription cis-regulatory region binding"/>
    <property type="evidence" value="ECO:0007669"/>
    <property type="project" value="TreeGrafter"/>
</dbReference>
<proteinExistence type="predicted"/>
<name>A0A255G811_9ACTN</name>
<dbReference type="OrthoDB" id="4537420at2"/>
<evidence type="ECO:0000256" key="1">
    <source>
        <dbReference type="ARBA" id="ARBA00023015"/>
    </source>
</evidence>
<dbReference type="Proteomes" id="UP000215896">
    <property type="component" value="Unassembled WGS sequence"/>
</dbReference>
<dbReference type="GO" id="GO:0003700">
    <property type="term" value="F:DNA-binding transcription factor activity"/>
    <property type="evidence" value="ECO:0007669"/>
    <property type="project" value="TreeGrafter"/>
</dbReference>
<gene>
    <name evidence="6" type="ORF">CGZ94_16095</name>
</gene>
<dbReference type="PANTHER" id="PTHR30055">
    <property type="entry name" value="HTH-TYPE TRANSCRIPTIONAL REGULATOR RUTR"/>
    <property type="match status" value="1"/>
</dbReference>